<dbReference type="PANTHER" id="PTHR42852">
    <property type="entry name" value="THIOL:DISULFIDE INTERCHANGE PROTEIN DSBE"/>
    <property type="match status" value="1"/>
</dbReference>
<keyword evidence="2" id="KW-0732">Signal</keyword>
<dbReference type="SUPFAM" id="SSF52833">
    <property type="entry name" value="Thioredoxin-like"/>
    <property type="match status" value="1"/>
</dbReference>
<dbReference type="PROSITE" id="PS51352">
    <property type="entry name" value="THIOREDOXIN_2"/>
    <property type="match status" value="1"/>
</dbReference>
<dbReference type="GO" id="GO:0015036">
    <property type="term" value="F:disulfide oxidoreductase activity"/>
    <property type="evidence" value="ECO:0007669"/>
    <property type="project" value="UniProtKB-ARBA"/>
</dbReference>
<feature type="chain" id="PRO_5011498181" evidence="2">
    <location>
        <begin position="21"/>
        <end position="156"/>
    </location>
</feature>
<dbReference type="PROSITE" id="PS00194">
    <property type="entry name" value="THIOREDOXIN_1"/>
    <property type="match status" value="1"/>
</dbReference>
<dbReference type="EMBL" id="FOLO01000008">
    <property type="protein sequence ID" value="SFC35130.1"/>
    <property type="molecule type" value="Genomic_DNA"/>
</dbReference>
<dbReference type="Gene3D" id="3.40.30.10">
    <property type="entry name" value="Glutaredoxin"/>
    <property type="match status" value="1"/>
</dbReference>
<reference evidence="4 5" key="1">
    <citation type="submission" date="2016-10" db="EMBL/GenBank/DDBJ databases">
        <authorList>
            <person name="de Groot N.N."/>
        </authorList>
    </citation>
    <scope>NUCLEOTIDE SEQUENCE [LARGE SCALE GENOMIC DNA]</scope>
    <source>
        <strain evidence="4 5">DSM 6059</strain>
    </source>
</reference>
<protein>
    <submittedName>
        <fullName evidence="4">Peroxiredoxin</fullName>
    </submittedName>
</protein>
<accession>A0A1I1IPG8</accession>
<dbReference type="STRING" id="1123010.SAMN02745724_01462"/>
<dbReference type="Pfam" id="PF00578">
    <property type="entry name" value="AhpC-TSA"/>
    <property type="match status" value="1"/>
</dbReference>
<evidence type="ECO:0000313" key="5">
    <source>
        <dbReference type="Proteomes" id="UP000198862"/>
    </source>
</evidence>
<dbReference type="InterPro" id="IPR050553">
    <property type="entry name" value="Thioredoxin_ResA/DsbE_sf"/>
</dbReference>
<organism evidence="4 5">
    <name type="scientific">Pseudoalteromonas denitrificans DSM 6059</name>
    <dbReference type="NCBI Taxonomy" id="1123010"/>
    <lineage>
        <taxon>Bacteria</taxon>
        <taxon>Pseudomonadati</taxon>
        <taxon>Pseudomonadota</taxon>
        <taxon>Gammaproteobacteria</taxon>
        <taxon>Alteromonadales</taxon>
        <taxon>Pseudoalteromonadaceae</taxon>
        <taxon>Pseudoalteromonas</taxon>
    </lineage>
</organism>
<sequence length="156" mass="17569">MLKNIILFFICLFMSYNAVAEKAPDFTLKTQAGETISLSDYKGKPLILHFWATWCPYCKKLQPGLNRLYTKYKKQGLEMLAISLWEDEGATPQAVLNSRGYKLTTVINGDKLSKKYKVAGTPTTFFISKTGQIVFSTSNSNPDAPELEQAIKMILK</sequence>
<feature type="signal peptide" evidence="2">
    <location>
        <begin position="1"/>
        <end position="20"/>
    </location>
</feature>
<name>A0A1I1IPG8_9GAMM</name>
<dbReference type="InterPro" id="IPR013766">
    <property type="entry name" value="Thioredoxin_domain"/>
</dbReference>
<dbReference type="AlphaFoldDB" id="A0A1I1IPG8"/>
<dbReference type="InterPro" id="IPR036249">
    <property type="entry name" value="Thioredoxin-like_sf"/>
</dbReference>
<keyword evidence="1" id="KW-0676">Redox-active center</keyword>
<evidence type="ECO:0000256" key="2">
    <source>
        <dbReference type="SAM" id="SignalP"/>
    </source>
</evidence>
<dbReference type="InterPro" id="IPR000866">
    <property type="entry name" value="AhpC/TSA"/>
</dbReference>
<dbReference type="Proteomes" id="UP000198862">
    <property type="component" value="Unassembled WGS sequence"/>
</dbReference>
<evidence type="ECO:0000259" key="3">
    <source>
        <dbReference type="PROSITE" id="PS51352"/>
    </source>
</evidence>
<dbReference type="GO" id="GO:0016209">
    <property type="term" value="F:antioxidant activity"/>
    <property type="evidence" value="ECO:0007669"/>
    <property type="project" value="InterPro"/>
</dbReference>
<dbReference type="CDD" id="cd02966">
    <property type="entry name" value="TlpA_like_family"/>
    <property type="match status" value="1"/>
</dbReference>
<keyword evidence="5" id="KW-1185">Reference proteome</keyword>
<evidence type="ECO:0000256" key="1">
    <source>
        <dbReference type="ARBA" id="ARBA00023284"/>
    </source>
</evidence>
<feature type="domain" description="Thioredoxin" evidence="3">
    <location>
        <begin position="17"/>
        <end position="156"/>
    </location>
</feature>
<gene>
    <name evidence="4" type="ORF">SAMN02745724_01462</name>
</gene>
<evidence type="ECO:0000313" key="4">
    <source>
        <dbReference type="EMBL" id="SFC35130.1"/>
    </source>
</evidence>
<dbReference type="InterPro" id="IPR017937">
    <property type="entry name" value="Thioredoxin_CS"/>
</dbReference>
<proteinExistence type="predicted"/>
<dbReference type="PANTHER" id="PTHR42852:SF17">
    <property type="entry name" value="THIOREDOXIN-LIKE PROTEIN HI_1115"/>
    <property type="match status" value="1"/>
</dbReference>